<dbReference type="KEGG" id="tfa:BW733_14780"/>
<dbReference type="Proteomes" id="UP000188235">
    <property type="component" value="Chromosome"/>
</dbReference>
<sequence length="171" mass="17662">MSLIITVGLAIVILAIAAGLMARNRSIRALVIGLGLAAIPVGLYLTGVTDLTVNGIRSLVDWFQRTAFTTAVAWGLGLAIGGIVLFVIGILLPKGKGRAAAPQEQVAPTAGSDRLAQKKAQPSLAGKQAEQQTTPAAGRPAAQPQAKPAQQKGLDPEDAEIEALLKKRGIM</sequence>
<dbReference type="AlphaFoldDB" id="A0A1Q2D0E7"/>
<evidence type="ECO:0000313" key="4">
    <source>
        <dbReference type="Proteomes" id="UP000188235"/>
    </source>
</evidence>
<reference evidence="3 4" key="1">
    <citation type="journal article" date="2008" name="Int. J. Syst. Evol. Microbiol.">
        <title>Tessaracoccus flavescens sp. nov., isolated from marine sediment.</title>
        <authorList>
            <person name="Lee D.W."/>
            <person name="Lee S.D."/>
        </authorList>
    </citation>
    <scope>NUCLEOTIDE SEQUENCE [LARGE SCALE GENOMIC DNA]</scope>
    <source>
        <strain evidence="3 4">SST-39T</strain>
    </source>
</reference>
<dbReference type="EMBL" id="CP019607">
    <property type="protein sequence ID" value="AQP51900.1"/>
    <property type="molecule type" value="Genomic_DNA"/>
</dbReference>
<feature type="transmembrane region" description="Helical" evidence="2">
    <location>
        <begin position="67"/>
        <end position="92"/>
    </location>
</feature>
<gene>
    <name evidence="3" type="ORF">BW733_14780</name>
</gene>
<keyword evidence="2" id="KW-0812">Transmembrane</keyword>
<protein>
    <recommendedName>
        <fullName evidence="5">Cellulose synthase</fullName>
    </recommendedName>
</protein>
<keyword evidence="4" id="KW-1185">Reference proteome</keyword>
<feature type="transmembrane region" description="Helical" evidence="2">
    <location>
        <begin position="6"/>
        <end position="22"/>
    </location>
</feature>
<evidence type="ECO:0000256" key="2">
    <source>
        <dbReference type="SAM" id="Phobius"/>
    </source>
</evidence>
<proteinExistence type="predicted"/>
<organism evidence="3 4">
    <name type="scientific">Tessaracoccus flavescens</name>
    <dbReference type="NCBI Taxonomy" id="399497"/>
    <lineage>
        <taxon>Bacteria</taxon>
        <taxon>Bacillati</taxon>
        <taxon>Actinomycetota</taxon>
        <taxon>Actinomycetes</taxon>
        <taxon>Propionibacteriales</taxon>
        <taxon>Propionibacteriaceae</taxon>
        <taxon>Tessaracoccus</taxon>
    </lineage>
</organism>
<name>A0A1Q2D0E7_9ACTN</name>
<evidence type="ECO:0000313" key="3">
    <source>
        <dbReference type="EMBL" id="AQP51900.1"/>
    </source>
</evidence>
<evidence type="ECO:0000256" key="1">
    <source>
        <dbReference type="SAM" id="MobiDB-lite"/>
    </source>
</evidence>
<keyword evidence="2" id="KW-0472">Membrane</keyword>
<dbReference type="STRING" id="399497.BW733_14780"/>
<evidence type="ECO:0008006" key="5">
    <source>
        <dbReference type="Google" id="ProtNLM"/>
    </source>
</evidence>
<feature type="transmembrane region" description="Helical" evidence="2">
    <location>
        <begin position="29"/>
        <end position="47"/>
    </location>
</feature>
<accession>A0A1Q2D0E7</accession>
<feature type="compositionally biased region" description="Low complexity" evidence="1">
    <location>
        <begin position="131"/>
        <end position="153"/>
    </location>
</feature>
<feature type="region of interest" description="Disordered" evidence="1">
    <location>
        <begin position="102"/>
        <end position="158"/>
    </location>
</feature>
<keyword evidence="2" id="KW-1133">Transmembrane helix</keyword>